<sequence length="84" mass="9421">MDRDLISQKFFNQQDITLEIGPSIDDDEFDVFNNLELLARLTGAPDGSHIIVSRGTGAEDTFNLQVKNVLFKGSMPFRVEFDIG</sequence>
<gene>
    <name evidence="1" type="ORF">KVP70_29895</name>
    <name evidence="2" type="ORF">L1274_006135</name>
</gene>
<dbReference type="EMBL" id="JALJZU010000018">
    <property type="protein sequence ID" value="MCP2012371.1"/>
    <property type="molecule type" value="Genomic_DNA"/>
</dbReference>
<dbReference type="AlphaFoldDB" id="A0AA41L889"/>
<dbReference type="RefSeq" id="WP_217946026.1">
    <property type="nucleotide sequence ID" value="NZ_JAHTGR010000025.1"/>
</dbReference>
<protein>
    <submittedName>
        <fullName evidence="1">Uncharacterized protein</fullName>
    </submittedName>
</protein>
<evidence type="ECO:0000313" key="3">
    <source>
        <dbReference type="Proteomes" id="UP001155901"/>
    </source>
</evidence>
<dbReference type="Proteomes" id="UP001162889">
    <property type="component" value="Unassembled WGS sequence"/>
</dbReference>
<reference evidence="1" key="1">
    <citation type="submission" date="2021-07" db="EMBL/GenBank/DDBJ databases">
        <title>Characterization of violacein-producing bacteria and related species.</title>
        <authorList>
            <person name="Wilson H.S."/>
            <person name="De Leon M.E."/>
        </authorList>
    </citation>
    <scope>NUCLEOTIDE SEQUENCE</scope>
    <source>
        <strain evidence="1">HSC-15S17</strain>
    </source>
</reference>
<dbReference type="EMBL" id="JAHTGR010000025">
    <property type="protein sequence ID" value="MBV6325137.1"/>
    <property type="molecule type" value="Genomic_DNA"/>
</dbReference>
<keyword evidence="4" id="KW-1185">Reference proteome</keyword>
<evidence type="ECO:0000313" key="1">
    <source>
        <dbReference type="EMBL" id="MBV6325137.1"/>
    </source>
</evidence>
<reference evidence="2" key="2">
    <citation type="submission" date="2022-03" db="EMBL/GenBank/DDBJ databases">
        <title>Genome Encyclopedia of Bacteria and Archaea VI: Functional Genomics of Type Strains.</title>
        <authorList>
            <person name="Whitman W."/>
        </authorList>
    </citation>
    <scope>NUCLEOTIDE SEQUENCE</scope>
    <source>
        <strain evidence="2">HSC-15S17</strain>
    </source>
</reference>
<comment type="caution">
    <text evidence="1">The sequence shown here is derived from an EMBL/GenBank/DDBJ whole genome shotgun (WGS) entry which is preliminary data.</text>
</comment>
<accession>A0AA41L889</accession>
<proteinExistence type="predicted"/>
<name>A0AA41L889_9BURK</name>
<organism evidence="1 3">
    <name type="scientific">Duganella violaceipulchra</name>
    <dbReference type="NCBI Taxonomy" id="2849652"/>
    <lineage>
        <taxon>Bacteria</taxon>
        <taxon>Pseudomonadati</taxon>
        <taxon>Pseudomonadota</taxon>
        <taxon>Betaproteobacteria</taxon>
        <taxon>Burkholderiales</taxon>
        <taxon>Oxalobacteraceae</taxon>
        <taxon>Telluria group</taxon>
        <taxon>Duganella</taxon>
    </lineage>
</organism>
<evidence type="ECO:0000313" key="2">
    <source>
        <dbReference type="EMBL" id="MCP2012371.1"/>
    </source>
</evidence>
<evidence type="ECO:0000313" key="4">
    <source>
        <dbReference type="Proteomes" id="UP001162889"/>
    </source>
</evidence>
<dbReference type="Proteomes" id="UP001155901">
    <property type="component" value="Unassembled WGS sequence"/>
</dbReference>